<comment type="caution">
    <text evidence="2">The sequence shown here is derived from an EMBL/GenBank/DDBJ whole genome shotgun (WGS) entry which is preliminary data.</text>
</comment>
<dbReference type="EMBL" id="BAAFRS010000311">
    <property type="protein sequence ID" value="GAB1226923.1"/>
    <property type="molecule type" value="Genomic_DNA"/>
</dbReference>
<dbReference type="Pfam" id="PF15370">
    <property type="entry name" value="NOPCHAP1"/>
    <property type="match status" value="1"/>
</dbReference>
<evidence type="ECO:0000313" key="2">
    <source>
        <dbReference type="EMBL" id="GAB1226923.1"/>
    </source>
</evidence>
<protein>
    <submittedName>
        <fullName evidence="2">Uncharacterized protein</fullName>
    </submittedName>
</protein>
<feature type="region of interest" description="Disordered" evidence="1">
    <location>
        <begin position="65"/>
        <end position="84"/>
    </location>
</feature>
<gene>
    <name evidence="2" type="ORF">ENUP19_0311G0002</name>
</gene>
<proteinExistence type="predicted"/>
<dbReference type="PANTHER" id="PTHR38489">
    <property type="entry name" value="HISTONE CHAPERONE DOMAIN-CONTAINING PROTEIN"/>
    <property type="match status" value="1"/>
</dbReference>
<accession>A0ABQ0DVY2</accession>
<reference evidence="2 3" key="1">
    <citation type="journal article" date="2019" name="PLoS Negl. Trop. Dis.">
        <title>Whole genome sequencing of Entamoeba nuttalli reveals mammalian host-related molecular signatures and a novel octapeptide-repeat surface protein.</title>
        <authorList>
            <person name="Tanaka M."/>
            <person name="Makiuchi T."/>
            <person name="Komiyama T."/>
            <person name="Shiina T."/>
            <person name="Osaki K."/>
            <person name="Tachibana H."/>
        </authorList>
    </citation>
    <scope>NUCLEOTIDE SEQUENCE [LARGE SCALE GENOMIC DNA]</scope>
    <source>
        <strain evidence="2 3">P19-061405</strain>
    </source>
</reference>
<evidence type="ECO:0000256" key="1">
    <source>
        <dbReference type="SAM" id="MobiDB-lite"/>
    </source>
</evidence>
<dbReference type="PANTHER" id="PTHR38489:SF1">
    <property type="entry name" value="HISTONE CHAPERONE DOMAIN-CONTAINING PROTEIN"/>
    <property type="match status" value="1"/>
</dbReference>
<evidence type="ECO:0000313" key="3">
    <source>
        <dbReference type="Proteomes" id="UP001628156"/>
    </source>
</evidence>
<organism evidence="2 3">
    <name type="scientific">Entamoeba nuttalli</name>
    <dbReference type="NCBI Taxonomy" id="412467"/>
    <lineage>
        <taxon>Eukaryota</taxon>
        <taxon>Amoebozoa</taxon>
        <taxon>Evosea</taxon>
        <taxon>Archamoebae</taxon>
        <taxon>Mastigamoebida</taxon>
        <taxon>Entamoebidae</taxon>
        <taxon>Entamoeba</taxon>
    </lineage>
</organism>
<feature type="region of interest" description="Disordered" evidence="1">
    <location>
        <begin position="99"/>
        <end position="120"/>
    </location>
</feature>
<dbReference type="InterPro" id="IPR027921">
    <property type="entry name" value="NOPCHAP1"/>
</dbReference>
<dbReference type="Proteomes" id="UP001628156">
    <property type="component" value="Unassembled WGS sequence"/>
</dbReference>
<sequence>MSEGTNKATFLIIEDKKQDYPMVKEIGEVKKGFTHKVERSNVLSRAELFLPMFKESNKYVKQGECEPEIQENHTGQEEKKEEKEGKCYVEMNVAVGILEEKKNEEESSEEEEEQKMIEEL</sequence>
<keyword evidence="3" id="KW-1185">Reference proteome</keyword>
<name>A0ABQ0DVY2_9EUKA</name>